<accession>A0ACB8R932</accession>
<proteinExistence type="predicted"/>
<reference evidence="1" key="1">
    <citation type="submission" date="2021-02" db="EMBL/GenBank/DDBJ databases">
        <authorList>
            <consortium name="DOE Joint Genome Institute"/>
            <person name="Ahrendt S."/>
            <person name="Looney B.P."/>
            <person name="Miyauchi S."/>
            <person name="Morin E."/>
            <person name="Drula E."/>
            <person name="Courty P.E."/>
            <person name="Chicoki N."/>
            <person name="Fauchery L."/>
            <person name="Kohler A."/>
            <person name="Kuo A."/>
            <person name="Labutti K."/>
            <person name="Pangilinan J."/>
            <person name="Lipzen A."/>
            <person name="Riley R."/>
            <person name="Andreopoulos W."/>
            <person name="He G."/>
            <person name="Johnson J."/>
            <person name="Barry K.W."/>
            <person name="Grigoriev I.V."/>
            <person name="Nagy L."/>
            <person name="Hibbett D."/>
            <person name="Henrissat B."/>
            <person name="Matheny P.B."/>
            <person name="Labbe J."/>
            <person name="Martin F."/>
        </authorList>
    </citation>
    <scope>NUCLEOTIDE SEQUENCE</scope>
    <source>
        <strain evidence="1">FP105234-sp</strain>
    </source>
</reference>
<dbReference type="Proteomes" id="UP000814033">
    <property type="component" value="Unassembled WGS sequence"/>
</dbReference>
<sequence>MPLQSNQVYVITNFKAGNVVELSDDDSRTVIGFDYHGTSNQKWKFEQVDGGQWTIRSVSSGKYLGVDGDLRNGEAVIVVDKPYRFDVLPDDKHPEAYRIYVHGTQYNIDLYGGDPIPRTPVIIWGKWPGDNQVWRLSDPL</sequence>
<reference evidence="1" key="2">
    <citation type="journal article" date="2022" name="New Phytol.">
        <title>Evolutionary transition to the ectomycorrhizal habit in the genomes of a hyperdiverse lineage of mushroom-forming fungi.</title>
        <authorList>
            <person name="Looney B."/>
            <person name="Miyauchi S."/>
            <person name="Morin E."/>
            <person name="Drula E."/>
            <person name="Courty P.E."/>
            <person name="Kohler A."/>
            <person name="Kuo A."/>
            <person name="LaButti K."/>
            <person name="Pangilinan J."/>
            <person name="Lipzen A."/>
            <person name="Riley R."/>
            <person name="Andreopoulos W."/>
            <person name="He G."/>
            <person name="Johnson J."/>
            <person name="Nolan M."/>
            <person name="Tritt A."/>
            <person name="Barry K.W."/>
            <person name="Grigoriev I.V."/>
            <person name="Nagy L.G."/>
            <person name="Hibbett D."/>
            <person name="Henrissat B."/>
            <person name="Matheny P.B."/>
            <person name="Labbe J."/>
            <person name="Martin F.M."/>
        </authorList>
    </citation>
    <scope>NUCLEOTIDE SEQUENCE</scope>
    <source>
        <strain evidence="1">FP105234-sp</strain>
    </source>
</reference>
<evidence type="ECO:0000313" key="1">
    <source>
        <dbReference type="EMBL" id="KAI0040513.1"/>
    </source>
</evidence>
<protein>
    <submittedName>
        <fullName evidence="1">Carbohydrate-binding module family 13 protein</fullName>
    </submittedName>
</protein>
<dbReference type="EMBL" id="MU276190">
    <property type="protein sequence ID" value="KAI0040513.1"/>
    <property type="molecule type" value="Genomic_DNA"/>
</dbReference>
<keyword evidence="2" id="KW-1185">Reference proteome</keyword>
<organism evidence="1 2">
    <name type="scientific">Auriscalpium vulgare</name>
    <dbReference type="NCBI Taxonomy" id="40419"/>
    <lineage>
        <taxon>Eukaryota</taxon>
        <taxon>Fungi</taxon>
        <taxon>Dikarya</taxon>
        <taxon>Basidiomycota</taxon>
        <taxon>Agaricomycotina</taxon>
        <taxon>Agaricomycetes</taxon>
        <taxon>Russulales</taxon>
        <taxon>Auriscalpiaceae</taxon>
        <taxon>Auriscalpium</taxon>
    </lineage>
</organism>
<name>A0ACB8R932_9AGAM</name>
<gene>
    <name evidence="1" type="ORF">FA95DRAFT_1683747</name>
</gene>
<comment type="caution">
    <text evidence="1">The sequence shown here is derived from an EMBL/GenBank/DDBJ whole genome shotgun (WGS) entry which is preliminary data.</text>
</comment>
<evidence type="ECO:0000313" key="2">
    <source>
        <dbReference type="Proteomes" id="UP000814033"/>
    </source>
</evidence>